<reference evidence="2" key="2">
    <citation type="journal article" date="2015" name="Fish Shellfish Immunol.">
        <title>Early steps in the European eel (Anguilla anguilla)-Vibrio vulnificus interaction in the gills: Role of the RtxA13 toxin.</title>
        <authorList>
            <person name="Callol A."/>
            <person name="Pajuelo D."/>
            <person name="Ebbesson L."/>
            <person name="Teles M."/>
            <person name="MacKenzie S."/>
            <person name="Amaro C."/>
        </authorList>
    </citation>
    <scope>NUCLEOTIDE SEQUENCE</scope>
</reference>
<protein>
    <submittedName>
        <fullName evidence="2">Uncharacterized protein</fullName>
    </submittedName>
</protein>
<proteinExistence type="predicted"/>
<name>A0A0E9T2Y4_ANGAN</name>
<sequence length="30" mass="3126">MPPGSYSKYPAEGGGGDVDKEKPHVQGPQI</sequence>
<evidence type="ECO:0000313" key="2">
    <source>
        <dbReference type="EMBL" id="JAH48011.1"/>
    </source>
</evidence>
<accession>A0A0E9T2Y4</accession>
<feature type="region of interest" description="Disordered" evidence="1">
    <location>
        <begin position="1"/>
        <end position="30"/>
    </location>
</feature>
<dbReference type="EMBL" id="GBXM01060566">
    <property type="protein sequence ID" value="JAH48011.1"/>
    <property type="molecule type" value="Transcribed_RNA"/>
</dbReference>
<organism evidence="2">
    <name type="scientific">Anguilla anguilla</name>
    <name type="common">European freshwater eel</name>
    <name type="synonym">Muraena anguilla</name>
    <dbReference type="NCBI Taxonomy" id="7936"/>
    <lineage>
        <taxon>Eukaryota</taxon>
        <taxon>Metazoa</taxon>
        <taxon>Chordata</taxon>
        <taxon>Craniata</taxon>
        <taxon>Vertebrata</taxon>
        <taxon>Euteleostomi</taxon>
        <taxon>Actinopterygii</taxon>
        <taxon>Neopterygii</taxon>
        <taxon>Teleostei</taxon>
        <taxon>Anguilliformes</taxon>
        <taxon>Anguillidae</taxon>
        <taxon>Anguilla</taxon>
    </lineage>
</organism>
<reference evidence="2" key="1">
    <citation type="submission" date="2014-11" db="EMBL/GenBank/DDBJ databases">
        <authorList>
            <person name="Amaro Gonzalez C."/>
        </authorList>
    </citation>
    <scope>NUCLEOTIDE SEQUENCE</scope>
</reference>
<dbReference type="EMBL" id="GBXM01070013">
    <property type="protein sequence ID" value="JAH38564.1"/>
    <property type="molecule type" value="Transcribed_RNA"/>
</dbReference>
<evidence type="ECO:0000256" key="1">
    <source>
        <dbReference type="SAM" id="MobiDB-lite"/>
    </source>
</evidence>
<dbReference type="AlphaFoldDB" id="A0A0E9T2Y4"/>